<reference evidence="2 3" key="1">
    <citation type="submission" date="2018-07" db="EMBL/GenBank/DDBJ databases">
        <title>The complete nuclear genome of the prasinophyte Chloropicon primus (CCMP1205).</title>
        <authorList>
            <person name="Pombert J.-F."/>
            <person name="Otis C."/>
            <person name="Turmel M."/>
            <person name="Lemieux C."/>
        </authorList>
    </citation>
    <scope>NUCLEOTIDE SEQUENCE [LARGE SCALE GENOMIC DNA]</scope>
    <source>
        <strain evidence="2 3">CCMP1205</strain>
    </source>
</reference>
<dbReference type="Proteomes" id="UP000316726">
    <property type="component" value="Chromosome 2"/>
</dbReference>
<name>A0A5B8MGA5_9CHLO</name>
<dbReference type="PANTHER" id="PTHR36776:SF1">
    <property type="entry name" value="EXPRESSED PROTEIN"/>
    <property type="match status" value="1"/>
</dbReference>
<dbReference type="AlphaFoldDB" id="A0A5B8MGA5"/>
<keyword evidence="3" id="KW-1185">Reference proteome</keyword>
<dbReference type="PANTHER" id="PTHR36776">
    <property type="entry name" value="EXPRESSED PROTEIN"/>
    <property type="match status" value="1"/>
</dbReference>
<protein>
    <submittedName>
        <fullName evidence="2">Uncharacterized protein</fullName>
    </submittedName>
</protein>
<organism evidence="2 3">
    <name type="scientific">Chloropicon primus</name>
    <dbReference type="NCBI Taxonomy" id="1764295"/>
    <lineage>
        <taxon>Eukaryota</taxon>
        <taxon>Viridiplantae</taxon>
        <taxon>Chlorophyta</taxon>
        <taxon>Chloropicophyceae</taxon>
        <taxon>Chloropicales</taxon>
        <taxon>Chloropicaceae</taxon>
        <taxon>Chloropicon</taxon>
    </lineage>
</organism>
<evidence type="ECO:0000256" key="1">
    <source>
        <dbReference type="SAM" id="MobiDB-lite"/>
    </source>
</evidence>
<evidence type="ECO:0000313" key="2">
    <source>
        <dbReference type="EMBL" id="QDZ19449.1"/>
    </source>
</evidence>
<evidence type="ECO:0000313" key="3">
    <source>
        <dbReference type="Proteomes" id="UP000316726"/>
    </source>
</evidence>
<dbReference type="EMBL" id="CP031035">
    <property type="protein sequence ID" value="QDZ19449.1"/>
    <property type="molecule type" value="Genomic_DNA"/>
</dbReference>
<accession>A0A5B8MGA5</accession>
<feature type="region of interest" description="Disordered" evidence="1">
    <location>
        <begin position="1"/>
        <end position="69"/>
    </location>
</feature>
<dbReference type="OrthoDB" id="530342at2759"/>
<dbReference type="STRING" id="1764295.A0A5B8MGA5"/>
<feature type="compositionally biased region" description="Basic and acidic residues" evidence="1">
    <location>
        <begin position="32"/>
        <end position="46"/>
    </location>
</feature>
<proteinExistence type="predicted"/>
<gene>
    <name evidence="2" type="ORF">A3770_02p19670</name>
</gene>
<sequence length="193" mass="21348">MRRSVAVRGTRKEGRGRGASTGAPVKGGNKRGTGERRREAGKETRLRLRRGAASEGRGQGARGKATGREDAPVGDVLLPVLTEGELQREAEWLGRTIALWLDEEWCPQQVHADIGDTLCRAYLDERGRGNNEATSILLQLSDDLMKVDFTEAFVNPFDVSNKALECLMFKSGIDVCCQSEQDKKFLEDRLKEA</sequence>